<dbReference type="AlphaFoldDB" id="B5CL49"/>
<name>B5CL49_9FIRM</name>
<dbReference type="Proteomes" id="UP000003254">
    <property type="component" value="Unassembled WGS sequence"/>
</dbReference>
<comment type="caution">
    <text evidence="1">The sequence shown here is derived from an EMBL/GenBank/DDBJ whole genome shotgun (WGS) entry which is preliminary data.</text>
</comment>
<accession>B5CL49</accession>
<sequence length="52" mass="5918">MIAVNITPLGLTVDGHAGYAFENDVKMYGTQTWLNRLMNMKMFENDVKMYGS</sequence>
<dbReference type="GeneID" id="77333154"/>
<proteinExistence type="predicted"/>
<reference evidence="1 2" key="2">
    <citation type="submission" date="2008-08" db="EMBL/GenBank/DDBJ databases">
        <authorList>
            <person name="Fulton L."/>
            <person name="Clifton S."/>
            <person name="Fulton B."/>
            <person name="Xu J."/>
            <person name="Minx P."/>
            <person name="Pepin K.H."/>
            <person name="Johnson M."/>
            <person name="Bhonagiri V."/>
            <person name="Nash W.E."/>
            <person name="Mardis E.R."/>
            <person name="Wilson R.K."/>
        </authorList>
    </citation>
    <scope>NUCLEOTIDE SEQUENCE [LARGE SCALE GENOMIC DNA]</scope>
    <source>
        <strain evidence="1 2">ATCC 29176</strain>
    </source>
</reference>
<evidence type="ECO:0000313" key="1">
    <source>
        <dbReference type="EMBL" id="EDY33995.1"/>
    </source>
</evidence>
<reference evidence="1 2" key="1">
    <citation type="submission" date="2008-08" db="EMBL/GenBank/DDBJ databases">
        <title>Draft genome sequence of Ruminococcus lactaris ATCC 29176.</title>
        <authorList>
            <person name="Sudarsanam P."/>
            <person name="Ley R."/>
            <person name="Guruge J."/>
            <person name="Turnbaugh P.J."/>
            <person name="Mahowald M."/>
            <person name="Liep D."/>
            <person name="Gordon J."/>
        </authorList>
    </citation>
    <scope>NUCLEOTIDE SEQUENCE [LARGE SCALE GENOMIC DNA]</scope>
    <source>
        <strain evidence="1 2">ATCC 29176</strain>
    </source>
</reference>
<dbReference type="EMBL" id="ABOU02000007">
    <property type="protein sequence ID" value="EDY33995.1"/>
    <property type="molecule type" value="Genomic_DNA"/>
</dbReference>
<dbReference type="RefSeq" id="WP_005609664.1">
    <property type="nucleotide sequence ID" value="NZ_CP102292.1"/>
</dbReference>
<gene>
    <name evidence="1" type="ORF">RUMLAC_00168</name>
</gene>
<protein>
    <submittedName>
        <fullName evidence="1">Uncharacterized protein</fullName>
    </submittedName>
</protein>
<organism evidence="1 2">
    <name type="scientific">[Ruminococcus] lactaris ATCC 29176</name>
    <dbReference type="NCBI Taxonomy" id="471875"/>
    <lineage>
        <taxon>Bacteria</taxon>
        <taxon>Bacillati</taxon>
        <taxon>Bacillota</taxon>
        <taxon>Clostridia</taxon>
        <taxon>Lachnospirales</taxon>
        <taxon>Lachnospiraceae</taxon>
        <taxon>Mediterraneibacter</taxon>
    </lineage>
</organism>
<evidence type="ECO:0000313" key="2">
    <source>
        <dbReference type="Proteomes" id="UP000003254"/>
    </source>
</evidence>
<keyword evidence="2" id="KW-1185">Reference proteome</keyword>
<dbReference type="HOGENOM" id="CLU_3084431_0_0_9"/>